<evidence type="ECO:0000256" key="4">
    <source>
        <dbReference type="ARBA" id="ARBA00022692"/>
    </source>
</evidence>
<keyword evidence="7 15" id="KW-0067">ATP-binding</keyword>
<dbReference type="SUPFAM" id="SSF52540">
    <property type="entry name" value="P-loop containing nucleoside triphosphate hydrolases"/>
    <property type="match status" value="1"/>
</dbReference>
<dbReference type="SUPFAM" id="SSF90123">
    <property type="entry name" value="ABC transporter transmembrane region"/>
    <property type="match status" value="1"/>
</dbReference>
<dbReference type="InterPro" id="IPR018490">
    <property type="entry name" value="cNMP-bd_dom_sf"/>
</dbReference>
<feature type="domain" description="ABC transmembrane type-1" evidence="14">
    <location>
        <begin position="23"/>
        <end position="302"/>
    </location>
</feature>
<dbReference type="InterPro" id="IPR014710">
    <property type="entry name" value="RmlC-like_jellyroll"/>
</dbReference>
<evidence type="ECO:0000259" key="14">
    <source>
        <dbReference type="PROSITE" id="PS50929"/>
    </source>
</evidence>
<evidence type="ECO:0000256" key="8">
    <source>
        <dbReference type="ARBA" id="ARBA00022989"/>
    </source>
</evidence>
<evidence type="ECO:0000256" key="6">
    <source>
        <dbReference type="ARBA" id="ARBA00022807"/>
    </source>
</evidence>
<dbReference type="AlphaFoldDB" id="A0A161S7M6"/>
<feature type="transmembrane region" description="Helical" evidence="11">
    <location>
        <begin position="246"/>
        <end position="267"/>
    </location>
</feature>
<feature type="domain" description="Cyclic nucleotide-binding" evidence="12">
    <location>
        <begin position="605"/>
        <end position="727"/>
    </location>
</feature>
<reference evidence="16" key="1">
    <citation type="submission" date="2016-01" db="EMBL/GenBank/DDBJ databases">
        <title>Draft genome of Chromobacterium sp. F49.</title>
        <authorList>
            <person name="Hong K.W."/>
        </authorList>
    </citation>
    <scope>NUCLEOTIDE SEQUENCE [LARGE SCALE GENOMIC DNA]</scope>
    <source>
        <strain evidence="16">M63</strain>
    </source>
</reference>
<evidence type="ECO:0000256" key="2">
    <source>
        <dbReference type="ARBA" id="ARBA00022448"/>
    </source>
</evidence>
<proteinExistence type="predicted"/>
<dbReference type="STRING" id="1007103.GCA_000213315_06432"/>
<keyword evidence="16" id="KW-1185">Reference proteome</keyword>
<dbReference type="RefSeq" id="WP_063179112.1">
    <property type="nucleotide sequence ID" value="NZ_LQRA01000044.1"/>
</dbReference>
<keyword evidence="10" id="KW-0010">Activator</keyword>
<accession>A0A161S7M6</accession>
<feature type="transmembrane region" description="Helical" evidence="11">
    <location>
        <begin position="160"/>
        <end position="177"/>
    </location>
</feature>
<dbReference type="SUPFAM" id="SSF51206">
    <property type="entry name" value="cAMP-binding domain-like"/>
    <property type="match status" value="1"/>
</dbReference>
<evidence type="ECO:0000256" key="3">
    <source>
        <dbReference type="ARBA" id="ARBA00022475"/>
    </source>
</evidence>
<dbReference type="CDD" id="cd07346">
    <property type="entry name" value="ABC_6TM_exporters"/>
    <property type="match status" value="1"/>
</dbReference>
<dbReference type="EMBL" id="LQRA01000044">
    <property type="protein sequence ID" value="KZE81139.1"/>
    <property type="molecule type" value="Genomic_DNA"/>
</dbReference>
<feature type="transmembrane region" description="Helical" evidence="11">
    <location>
        <begin position="133"/>
        <end position="154"/>
    </location>
</feature>
<dbReference type="PANTHER" id="PTHR43394:SF1">
    <property type="entry name" value="ATP-BINDING CASSETTE SUB-FAMILY B MEMBER 10, MITOCHONDRIAL"/>
    <property type="match status" value="1"/>
</dbReference>
<dbReference type="GO" id="GO:0005886">
    <property type="term" value="C:plasma membrane"/>
    <property type="evidence" value="ECO:0007669"/>
    <property type="project" value="UniProtKB-SubCell"/>
</dbReference>
<dbReference type="PROSITE" id="PS00211">
    <property type="entry name" value="ABC_TRANSPORTER_1"/>
    <property type="match status" value="1"/>
</dbReference>
<keyword evidence="3" id="KW-1003">Cell membrane</keyword>
<dbReference type="InterPro" id="IPR003593">
    <property type="entry name" value="AAA+_ATPase"/>
</dbReference>
<dbReference type="Gene3D" id="1.20.1560.10">
    <property type="entry name" value="ABC transporter type 1, transmembrane domain"/>
    <property type="match status" value="1"/>
</dbReference>
<name>A0A161S7M6_9BACL</name>
<dbReference type="PANTHER" id="PTHR43394">
    <property type="entry name" value="ATP-DEPENDENT PERMEASE MDL1, MITOCHONDRIAL"/>
    <property type="match status" value="1"/>
</dbReference>
<evidence type="ECO:0000259" key="13">
    <source>
        <dbReference type="PROSITE" id="PS50893"/>
    </source>
</evidence>
<dbReference type="Gene3D" id="3.40.50.300">
    <property type="entry name" value="P-loop containing nucleotide triphosphate hydrolases"/>
    <property type="match status" value="1"/>
</dbReference>
<dbReference type="Pfam" id="PF00005">
    <property type="entry name" value="ABC_tran"/>
    <property type="match status" value="1"/>
</dbReference>
<gene>
    <name evidence="15" type="ORF">AV654_01185</name>
</gene>
<evidence type="ECO:0000256" key="9">
    <source>
        <dbReference type="ARBA" id="ARBA00023136"/>
    </source>
</evidence>
<evidence type="ECO:0000256" key="5">
    <source>
        <dbReference type="ARBA" id="ARBA00022741"/>
    </source>
</evidence>
<keyword evidence="9 11" id="KW-0472">Membrane</keyword>
<dbReference type="PROSITE" id="PS50929">
    <property type="entry name" value="ABC_TM1F"/>
    <property type="match status" value="1"/>
</dbReference>
<organism evidence="15 16">
    <name type="scientific">Paenibacillus elgii</name>
    <dbReference type="NCBI Taxonomy" id="189691"/>
    <lineage>
        <taxon>Bacteria</taxon>
        <taxon>Bacillati</taxon>
        <taxon>Bacillota</taxon>
        <taxon>Bacilli</taxon>
        <taxon>Bacillales</taxon>
        <taxon>Paenibacillaceae</taxon>
        <taxon>Paenibacillus</taxon>
    </lineage>
</organism>
<dbReference type="InterPro" id="IPR011527">
    <property type="entry name" value="ABC1_TM_dom"/>
</dbReference>
<feature type="domain" description="ABC transporter" evidence="13">
    <location>
        <begin position="336"/>
        <end position="580"/>
    </location>
</feature>
<dbReference type="PROSITE" id="PS50893">
    <property type="entry name" value="ABC_TRANSPORTER_2"/>
    <property type="match status" value="1"/>
</dbReference>
<dbReference type="Proteomes" id="UP000076563">
    <property type="component" value="Unassembled WGS sequence"/>
</dbReference>
<evidence type="ECO:0000256" key="7">
    <source>
        <dbReference type="ARBA" id="ARBA00022840"/>
    </source>
</evidence>
<keyword evidence="5" id="KW-0547">Nucleotide-binding</keyword>
<comment type="subcellular location">
    <subcellularLocation>
        <location evidence="1">Cell membrane</location>
        <topology evidence="1">Multi-pass membrane protein</topology>
    </subcellularLocation>
</comment>
<evidence type="ECO:0000256" key="1">
    <source>
        <dbReference type="ARBA" id="ARBA00004651"/>
    </source>
</evidence>
<comment type="caution">
    <text evidence="15">The sequence shown here is derived from an EMBL/GenBank/DDBJ whole genome shotgun (WGS) entry which is preliminary data.</text>
</comment>
<evidence type="ECO:0000256" key="11">
    <source>
        <dbReference type="SAM" id="Phobius"/>
    </source>
</evidence>
<dbReference type="InterPro" id="IPR018488">
    <property type="entry name" value="cNMP-bd_CS"/>
</dbReference>
<dbReference type="eggNOG" id="COG1132">
    <property type="taxonomic scope" value="Bacteria"/>
</dbReference>
<dbReference type="PRINTS" id="PR00103">
    <property type="entry name" value="CAMPKINASE"/>
</dbReference>
<dbReference type="PROSITE" id="PS00888">
    <property type="entry name" value="CNMP_BINDING_1"/>
    <property type="match status" value="1"/>
</dbReference>
<dbReference type="InterPro" id="IPR027417">
    <property type="entry name" value="P-loop_NTPase"/>
</dbReference>
<evidence type="ECO:0000313" key="16">
    <source>
        <dbReference type="Proteomes" id="UP000076563"/>
    </source>
</evidence>
<dbReference type="Pfam" id="PF00027">
    <property type="entry name" value="cNMP_binding"/>
    <property type="match status" value="1"/>
</dbReference>
<keyword evidence="4 11" id="KW-0812">Transmembrane</keyword>
<protein>
    <submittedName>
        <fullName evidence="15">ABC transporter ATP-binding protein</fullName>
    </submittedName>
</protein>
<evidence type="ECO:0000313" key="15">
    <source>
        <dbReference type="EMBL" id="KZE81139.1"/>
    </source>
</evidence>
<evidence type="ECO:0000259" key="12">
    <source>
        <dbReference type="PROSITE" id="PS50042"/>
    </source>
</evidence>
<keyword evidence="2" id="KW-0813">Transport</keyword>
<dbReference type="GO" id="GO:0015421">
    <property type="term" value="F:ABC-type oligopeptide transporter activity"/>
    <property type="evidence" value="ECO:0007669"/>
    <property type="project" value="TreeGrafter"/>
</dbReference>
<sequence>MLTVITNLFRYMRPYKLLASFFFLTLFLDLAFVSLAPLSFKFMIDKAITPQDIDYFFLILAVLGIGGLIGFSAGVISDYALARLIAKVQQDLRMRLFDHMQHTNISLFQKARPGELLSYYSVDLPSIAQAMQVILTIGIQSFSVVVISTVVLFYLQWSMALLILLGAVVIFAGPYLLGRRAEAVNSAYKDQFARLTGVVQENIKAQKVIKGFNLQEAMANKFSAMLQALSVTHYKKNVVNAQLERLPMISLLLINFSIIGFGSYLALRGHLSVGALVAFFTMYTSMGNSVFNLTVAIPAFTDASVSMKRIQGLLSEPREAMGETRFTLAVGRPPEITLEDVSFRYAEQQQDVLKHVRLHIPPGTTAAFVGSSGSGKSTLLQLLLGFYTPQEGHIRMNGSSLRELDLGSYREQIGVVFQDNFLFHGTILDNIRLSQPDASEEDVIEAAKKAEIHDFIMSLSEGYHTQVLDEGSNFSGGQRQRIAIARAIVRNPSILLLDEATSALDPISEASINRTFAELSHNRTFAELSHNRTIITVTHRLSAITEADQIFVFDQGRLVDSGTHPQMLLAGGFYRELWDKQSGLSISPSGQEADIDEERLSRLPFFHGMHAEVLKEIKGLFHTETFAAGQPVIYQGDQGEKFYLIARGRVEVSKRSAAVPESRIRLAVLEDGDHFGEMALLDSASRNADVTAMTSCVFLTLQRKAFAYVLSQYPEIDARIRQTLLERRK</sequence>
<dbReference type="Gene3D" id="2.60.120.10">
    <property type="entry name" value="Jelly Rolls"/>
    <property type="match status" value="1"/>
</dbReference>
<dbReference type="SMART" id="SM00382">
    <property type="entry name" value="AAA"/>
    <property type="match status" value="1"/>
</dbReference>
<dbReference type="FunFam" id="3.40.50.300:FF:000299">
    <property type="entry name" value="ABC transporter ATP-binding protein/permease"/>
    <property type="match status" value="1"/>
</dbReference>
<keyword evidence="6" id="KW-0645">Protease</keyword>
<dbReference type="InterPro" id="IPR017871">
    <property type="entry name" value="ABC_transporter-like_CS"/>
</dbReference>
<keyword evidence="8 11" id="KW-1133">Transmembrane helix</keyword>
<dbReference type="Pfam" id="PF00664">
    <property type="entry name" value="ABC_membrane"/>
    <property type="match status" value="1"/>
</dbReference>
<dbReference type="CDD" id="cd00038">
    <property type="entry name" value="CAP_ED"/>
    <property type="match status" value="1"/>
</dbReference>
<dbReference type="InterPro" id="IPR036640">
    <property type="entry name" value="ABC1_TM_sf"/>
</dbReference>
<dbReference type="SMART" id="SM00100">
    <property type="entry name" value="cNMP"/>
    <property type="match status" value="1"/>
</dbReference>
<evidence type="ECO:0000256" key="10">
    <source>
        <dbReference type="ARBA" id="ARBA00023159"/>
    </source>
</evidence>
<dbReference type="InterPro" id="IPR039421">
    <property type="entry name" value="Type_1_exporter"/>
</dbReference>
<dbReference type="InterPro" id="IPR003439">
    <property type="entry name" value="ABC_transporter-like_ATP-bd"/>
</dbReference>
<dbReference type="OrthoDB" id="9804259at2"/>
<dbReference type="PROSITE" id="PS50042">
    <property type="entry name" value="CNMP_BINDING_3"/>
    <property type="match status" value="1"/>
</dbReference>
<dbReference type="GO" id="GO:0016887">
    <property type="term" value="F:ATP hydrolysis activity"/>
    <property type="evidence" value="ECO:0007669"/>
    <property type="project" value="InterPro"/>
</dbReference>
<keyword evidence="6" id="KW-0378">Hydrolase</keyword>
<feature type="transmembrane region" description="Helical" evidence="11">
    <location>
        <begin position="273"/>
        <end position="300"/>
    </location>
</feature>
<dbReference type="GO" id="GO:0005524">
    <property type="term" value="F:ATP binding"/>
    <property type="evidence" value="ECO:0007669"/>
    <property type="project" value="UniProtKB-KW"/>
</dbReference>
<keyword evidence="6" id="KW-0788">Thiol protease</keyword>
<feature type="transmembrane region" description="Helical" evidence="11">
    <location>
        <begin position="57"/>
        <end position="86"/>
    </location>
</feature>
<dbReference type="GO" id="GO:0008234">
    <property type="term" value="F:cysteine-type peptidase activity"/>
    <property type="evidence" value="ECO:0007669"/>
    <property type="project" value="UniProtKB-KW"/>
</dbReference>
<dbReference type="InterPro" id="IPR000595">
    <property type="entry name" value="cNMP-bd_dom"/>
</dbReference>